<keyword evidence="4" id="KW-1185">Reference proteome</keyword>
<evidence type="ECO:0000313" key="3">
    <source>
        <dbReference type="Proteomes" id="UP000255168"/>
    </source>
</evidence>
<sequence length="21" mass="2236">MADMAISVTYGINGMTDTTRS</sequence>
<dbReference type="EMBL" id="LT984806">
    <property type="protein sequence ID" value="SPD45770.1"/>
    <property type="molecule type" value="Genomic_DNA"/>
</dbReference>
<organism evidence="2 3">
    <name type="scientific">Cupriavidus neocaledonicus</name>
    <dbReference type="NCBI Taxonomy" id="1040979"/>
    <lineage>
        <taxon>Bacteria</taxon>
        <taxon>Pseudomonadati</taxon>
        <taxon>Pseudomonadota</taxon>
        <taxon>Betaproteobacteria</taxon>
        <taxon>Burkholderiales</taxon>
        <taxon>Burkholderiaceae</taxon>
        <taxon>Cupriavidus</taxon>
    </lineage>
</organism>
<dbReference type="Proteomes" id="UP000256710">
    <property type="component" value="Unassembled WGS sequence"/>
</dbReference>
<dbReference type="EMBL" id="OFTC01000028">
    <property type="protein sequence ID" value="SOZ37193.1"/>
    <property type="molecule type" value="Genomic_DNA"/>
</dbReference>
<name>A0A375H6H1_9BURK</name>
<reference evidence="3 4" key="1">
    <citation type="submission" date="2018-01" db="EMBL/GenBank/DDBJ databases">
        <authorList>
            <person name="Clerissi C."/>
        </authorList>
    </citation>
    <scope>NUCLEOTIDE SEQUENCE [LARGE SCALE GENOMIC DNA]</scope>
    <source>
        <strain evidence="1">Cupriavidus taiwanensis STM 6082</strain>
        <strain evidence="2">Cupriavidus taiwanensis STM 6160</strain>
    </source>
</reference>
<evidence type="ECO:0000313" key="2">
    <source>
        <dbReference type="EMBL" id="SPD45770.1"/>
    </source>
</evidence>
<proteinExistence type="predicted"/>
<accession>A0A375H6H1</accession>
<protein>
    <submittedName>
        <fullName evidence="2">Uncharacterized protein</fullName>
    </submittedName>
</protein>
<evidence type="ECO:0000313" key="1">
    <source>
        <dbReference type="EMBL" id="SOZ37193.1"/>
    </source>
</evidence>
<dbReference type="Proteomes" id="UP000255168">
    <property type="component" value="Chromosome I"/>
</dbReference>
<gene>
    <name evidence="1" type="ORF">CBM2605_A60437</name>
    <name evidence="2" type="ORF">CBM2607_10707</name>
</gene>
<dbReference type="AlphaFoldDB" id="A0A375H6H1"/>
<evidence type="ECO:0000313" key="4">
    <source>
        <dbReference type="Proteomes" id="UP000256710"/>
    </source>
</evidence>